<sequence length="827" mass="92077">MSDNSPSPSKRRRTKGTHSFAMSTPPRRPLSDRNNYFTNPSELVPRKKSNGPVWPANKLPVELFTLIVSYLPRSGVQNMRLINKEFDLKVSEALFRIVVVPFRPEIYGITPETTGPNDAPQGSIMLQDQGMRVFQGFGRWIKRFAMSFEIDHEKLASPPRKSDQEVLISFWGLYRWPFKTYNRYSQLEGLEQTADETRTMAKALKYISTAKELGLSIDGGLGWLAGPDINQRVAERGEKLVVFGASKFVPEPKVGAAKGAVKSITSSNTTDSQSEYSMFLRMVLEAGIPPEDADAAVQMLQAETRATTTAAPETSTPSDTPLSPIPQSDPWRRPRRRVALTSINNAADIDDDLVDVSEDDDFQQQATSYSLGTLSSRRAAKGKEAYPLKPNELTNAQREMLLEMEWAQNAFMQSWAIAIMDNHDTFEKIEKLNIARLPSKHLSILRREDFWDSLPKLKCLALAIIPDWREVKKEATSWVQDTRIPPSHAVSAVYDLLIQQIGRREHIKELQFEWLCGGEYAPGLFARNQHILAAPIVSNAMHMVNRSQQHPILDLPHIERLSFRNCWISPHILSRFLGPMRQGALQNISFDSVSLTAMVPQNAHPNPLSAAAMAQNAQNVAGQAVANNLLVGLPALQGGVFNGPLNNQNQVLPALPAVAPVPVTDTDWLDPPRVGSWVDIINSLTPGRTLEDIRHAREMGPEPEPRAHTKLTKLAFKSCGYVRIPLDFDQTILDPTIAPPTHPAPITKRINELDPQMMKPLEAFTLGSIINHIDPVEVAALENAWNMTVGWRQSRPELAGDAQSDGFVSAGLGRFDGLIEVVQPTLR</sequence>
<comment type="caution">
    <text evidence="2">The sequence shown here is derived from an EMBL/GenBank/DDBJ whole genome shotgun (WGS) entry which is preliminary data.</text>
</comment>
<feature type="region of interest" description="Disordered" evidence="1">
    <location>
        <begin position="1"/>
        <end position="44"/>
    </location>
</feature>
<dbReference type="Proteomes" id="UP000664132">
    <property type="component" value="Unassembled WGS sequence"/>
</dbReference>
<evidence type="ECO:0000256" key="1">
    <source>
        <dbReference type="SAM" id="MobiDB-lite"/>
    </source>
</evidence>
<proteinExistence type="predicted"/>
<reference evidence="2" key="1">
    <citation type="submission" date="2021-02" db="EMBL/GenBank/DDBJ databases">
        <title>Genome sequence Cadophora malorum strain M34.</title>
        <authorList>
            <person name="Stefanovic E."/>
            <person name="Vu D."/>
            <person name="Scully C."/>
            <person name="Dijksterhuis J."/>
            <person name="Roader J."/>
            <person name="Houbraken J."/>
        </authorList>
    </citation>
    <scope>NUCLEOTIDE SEQUENCE</scope>
    <source>
        <strain evidence="2">M34</strain>
    </source>
</reference>
<evidence type="ECO:0000313" key="3">
    <source>
        <dbReference type="Proteomes" id="UP000664132"/>
    </source>
</evidence>
<dbReference type="EMBL" id="JAFJYH010000015">
    <property type="protein sequence ID" value="KAG4424924.1"/>
    <property type="molecule type" value="Genomic_DNA"/>
</dbReference>
<organism evidence="2 3">
    <name type="scientific">Cadophora malorum</name>
    <dbReference type="NCBI Taxonomy" id="108018"/>
    <lineage>
        <taxon>Eukaryota</taxon>
        <taxon>Fungi</taxon>
        <taxon>Dikarya</taxon>
        <taxon>Ascomycota</taxon>
        <taxon>Pezizomycotina</taxon>
        <taxon>Leotiomycetes</taxon>
        <taxon>Helotiales</taxon>
        <taxon>Ploettnerulaceae</taxon>
        <taxon>Cadophora</taxon>
    </lineage>
</organism>
<keyword evidence="3" id="KW-1185">Reference proteome</keyword>
<evidence type="ECO:0008006" key="4">
    <source>
        <dbReference type="Google" id="ProtNLM"/>
    </source>
</evidence>
<accession>A0A8H7WHM7</accession>
<dbReference type="OrthoDB" id="4194555at2759"/>
<dbReference type="AlphaFoldDB" id="A0A8H7WHM7"/>
<protein>
    <recommendedName>
        <fullName evidence="4">F-box domain-containing protein</fullName>
    </recommendedName>
</protein>
<evidence type="ECO:0000313" key="2">
    <source>
        <dbReference type="EMBL" id="KAG4424924.1"/>
    </source>
</evidence>
<name>A0A8H7WHM7_9HELO</name>
<feature type="compositionally biased region" description="Low complexity" evidence="1">
    <location>
        <begin position="304"/>
        <end position="321"/>
    </location>
</feature>
<feature type="compositionally biased region" description="Polar residues" evidence="1">
    <location>
        <begin position="32"/>
        <end position="41"/>
    </location>
</feature>
<gene>
    <name evidence="2" type="ORF">IFR04_001895</name>
</gene>
<feature type="region of interest" description="Disordered" evidence="1">
    <location>
        <begin position="304"/>
        <end position="334"/>
    </location>
</feature>